<dbReference type="PROSITE" id="PS51194">
    <property type="entry name" value="HELICASE_CTER"/>
    <property type="match status" value="1"/>
</dbReference>
<feature type="domain" description="Helicase ATP-binding" evidence="3">
    <location>
        <begin position="91"/>
        <end position="259"/>
    </location>
</feature>
<dbReference type="RefSeq" id="WP_012876584.1">
    <property type="nucleotide sequence ID" value="NC_013526.1"/>
</dbReference>
<dbReference type="STRING" id="525904.Tter_2665"/>
<dbReference type="GO" id="GO:0016887">
    <property type="term" value="F:ATP hydrolysis activity"/>
    <property type="evidence" value="ECO:0007669"/>
    <property type="project" value="TreeGrafter"/>
</dbReference>
<dbReference type="Pfam" id="PF00270">
    <property type="entry name" value="DEAD"/>
    <property type="match status" value="1"/>
</dbReference>
<dbReference type="InterPro" id="IPR014001">
    <property type="entry name" value="Helicase_ATP-bd"/>
</dbReference>
<dbReference type="InterPro" id="IPR001650">
    <property type="entry name" value="Helicase_C-like"/>
</dbReference>
<dbReference type="HOGENOM" id="CLU_001338_1_1_0"/>
<keyword evidence="1" id="KW-0547">Nucleotide-binding</keyword>
<dbReference type="PANTHER" id="PTHR47962:SF5">
    <property type="entry name" value="ATP-DEPENDENT HELICASE LHR-RELATED"/>
    <property type="match status" value="1"/>
</dbReference>
<gene>
    <name evidence="5" type="ordered locus">Tter_2665</name>
</gene>
<name>D1CII2_THET1</name>
<dbReference type="Gene3D" id="3.40.50.300">
    <property type="entry name" value="P-loop containing nucleotide triphosphate hydrolases"/>
    <property type="match status" value="2"/>
</dbReference>
<dbReference type="InterPro" id="IPR052511">
    <property type="entry name" value="ATP-dep_Helicase"/>
</dbReference>
<sequence length="1698" mass="194874">MDIFALRDQIVDDYQRYYRSLIKIHDAGIEQFVQQELDKGLVWPDAVLQLNPSYEPAHTLEELAQQGVITWETARFFGPQLRLYHHQEAAVHKAARGESYVVSTGTGSGKSMTYLVPIVDHIFRHDPQERSVRAVIVYPINALVNSQLEALRRFQERWQGCPVTFARYTGQESDEDRNNIINDPPHILLTNYVMLEYMLLRPQERPMLKQATSRLRFIVVDELHYYRGRQGADVAMLLRRLRSKSARDITFIGTSATLTTSGSRAERREQIARTGARIFGVELGQDAVIEERLQRIALSSVPRTQQELADAVLSPTPSAEESAVRAHPLTAWVEHAFGIREEEDGWLVRREPRSYQDGLQELSRSSGLPEDQCNRQLKALLDAGSSAQTPSGDPVLAFRLHQFISSGKTLYGPIMPPSTRLQHLTFDGQQRSPRDPQVALFPMVFCRECGQEYYMVTKLSSSADGELELRQRSPRLLPITSEEEEDSEEGYVAIADAELWNGREEDLPDEWLEEETRGVRLKPSYKKYRPREIWVHPSGMAHEWERIDDAIACWYVPRPFVLCLRCMTTFDPREGDFAKLSTLSQVGRSTATTILTSDAVLDMADLGEAPEARKILSFTDVRQDASLQAGHLNDFAQLVTVRGALLRALEQHGRLEAWELGKQIFEALDLQPEEFMRSETQTTVPYYRAREAMTDLLQYLALTDLRSGWRLSLPNLEQCGLAKVTYRDLEALSLDEPTWKGLPFFEEATPERRQEVLRHVLDYLRQRLVIRSEHLQREWLRSNLCRRTAEYLKDNWALTPEDIYLTSRTALLPGAQVPRFEEDGRTTIGLGARSKVGRYLRSTLGNHLGIGELDEIIKQLCLRLDGSLFYVLKSGGEPWGIMLNLDQLVWEPGDGTPPAPNPINQKSVHKVRTEHLKERSSDYFTYMYRQRARHMKNIRAGEHTGQVDLERRRQREDQFRKGELPILYCSPTMELGIDIADLSAVHMRNVPPTPANYAQRSGRAGRGGKPALILTFSSEGNPHDAFFFRRKDRMIHGAVLPPRIDLSNQKLIEAHIHSIWLSTIQVGLGRSIGDVLSIEQEGYPIQAQLWADIERLTRNLLEEIVRTAKDVVERTPDAPPEWFGEDWIRNIVINSPQAFDRAFDRWRELYGAAQRQLQEALTKQSVPRLSKEERDKLTRQQTEAAREIDLLLGETEEEGMSEFYPYRYLASEGFIPSYSFPNLPLRAIVRTEDKVQVIERRKSLGITEFGPLTFIYHEGKKHRVRYCFVPAGGIERYISRALVCKACGYLYDTEVETRQVCQQCDNLLDGTSSQLIDRFMEQPAVRTVPEGRISSSEEYRVRRNFHMETYYQVAEGKRPQRFIVKDRDGNTLLELQHIPQGEIYRVNMGSTPRRREQGFRIDSLSGEWQPPDDNGHQSKQRGNLITGVHPYVRSTSDILLVAPSAQEDANEVWMYTLGTVLHRAIQIHYELEEDELGLSFIGQQEHSKILLYDPSDVGACVWERLLSSQEDLQAVARLALEICHYDPDTGDEKPEWVERCALACYDCLLSYGNQQYHHLLDRREVRQTLLALAGSTVEPVGAVSREEQYRQLLQVADSELEEEFLTYLYEHGFRLPNHAQYRPPGDVYVQADFYYDREGIPGICVFVDGPHHDEPQQAHKDAQVRAQLRDLGYAVVTIRYDRPLEQQLSCYAELLGRQ</sequence>
<evidence type="ECO:0000313" key="6">
    <source>
        <dbReference type="Proteomes" id="UP000000323"/>
    </source>
</evidence>
<evidence type="ECO:0000256" key="1">
    <source>
        <dbReference type="ARBA" id="ARBA00022741"/>
    </source>
</evidence>
<evidence type="ECO:0000259" key="4">
    <source>
        <dbReference type="PROSITE" id="PS51194"/>
    </source>
</evidence>
<dbReference type="SUPFAM" id="SSF52540">
    <property type="entry name" value="P-loop containing nucleoside triphosphate hydrolases"/>
    <property type="match status" value="1"/>
</dbReference>
<evidence type="ECO:0000259" key="3">
    <source>
        <dbReference type="PROSITE" id="PS51192"/>
    </source>
</evidence>
<feature type="domain" description="Helicase C-terminal" evidence="4">
    <location>
        <begin position="884"/>
        <end position="1052"/>
    </location>
</feature>
<accession>D1CII2</accession>
<keyword evidence="5" id="KW-0378">Hydrolase</keyword>
<evidence type="ECO:0000256" key="2">
    <source>
        <dbReference type="ARBA" id="ARBA00022840"/>
    </source>
</evidence>
<dbReference type="SMART" id="SM00487">
    <property type="entry name" value="DEXDc"/>
    <property type="match status" value="1"/>
</dbReference>
<dbReference type="PANTHER" id="PTHR47962">
    <property type="entry name" value="ATP-DEPENDENT HELICASE LHR-RELATED-RELATED"/>
    <property type="match status" value="1"/>
</dbReference>
<dbReference type="PROSITE" id="PS51192">
    <property type="entry name" value="HELICASE_ATP_BIND_1"/>
    <property type="match status" value="1"/>
</dbReference>
<evidence type="ECO:0000313" key="5">
    <source>
        <dbReference type="EMBL" id="ACZ43553.1"/>
    </source>
</evidence>
<dbReference type="InterPro" id="IPR027417">
    <property type="entry name" value="P-loop_NTPase"/>
</dbReference>
<dbReference type="eggNOG" id="COG1205">
    <property type="taxonomic scope" value="Bacteria"/>
</dbReference>
<dbReference type="CDD" id="cd17923">
    <property type="entry name" value="DEXHc_Hrq1-like"/>
    <property type="match status" value="1"/>
</dbReference>
<dbReference type="Proteomes" id="UP000000323">
    <property type="component" value="Chromosome 2"/>
</dbReference>
<reference evidence="6" key="1">
    <citation type="journal article" date="2010" name="Stand. Genomic Sci.">
        <title>Complete genome sequence of 'Thermobaculum terrenum' type strain (YNP1).</title>
        <authorList>
            <person name="Kiss H."/>
            <person name="Cleland D."/>
            <person name="Lapidus A."/>
            <person name="Lucas S."/>
            <person name="Glavina Del Rio T."/>
            <person name="Nolan M."/>
            <person name="Tice H."/>
            <person name="Han C."/>
            <person name="Goodwin L."/>
            <person name="Pitluck S."/>
            <person name="Liolios K."/>
            <person name="Ivanova N."/>
            <person name="Mavromatis K."/>
            <person name="Ovchinnikova G."/>
            <person name="Pati A."/>
            <person name="Chen A."/>
            <person name="Palaniappan K."/>
            <person name="Land M."/>
            <person name="Hauser L."/>
            <person name="Chang Y."/>
            <person name="Jeffries C."/>
            <person name="Lu M."/>
            <person name="Brettin T."/>
            <person name="Detter J."/>
            <person name="Goker M."/>
            <person name="Tindall B."/>
            <person name="Beck B."/>
            <person name="McDermott T."/>
            <person name="Woyke T."/>
            <person name="Bristow J."/>
            <person name="Eisen J."/>
            <person name="Markowitz V."/>
            <person name="Hugenholtz P."/>
            <person name="Kyrpides N."/>
            <person name="Klenk H."/>
            <person name="Cheng J."/>
        </authorList>
    </citation>
    <scope>NUCLEOTIDE SEQUENCE [LARGE SCALE GENOMIC DNA]</scope>
    <source>
        <strain evidence="6">ATCC BAA-798 / YNP1</strain>
    </source>
</reference>
<dbReference type="GO" id="GO:0003677">
    <property type="term" value="F:DNA binding"/>
    <property type="evidence" value="ECO:0007669"/>
    <property type="project" value="TreeGrafter"/>
</dbReference>
<organism evidence="5 6">
    <name type="scientific">Thermobaculum terrenum (strain ATCC BAA-798 / CCMEE 7001 / YNP1)</name>
    <dbReference type="NCBI Taxonomy" id="525904"/>
    <lineage>
        <taxon>Bacteria</taxon>
        <taxon>Bacillati</taxon>
        <taxon>Chloroflexota</taxon>
        <taxon>Chloroflexia</taxon>
        <taxon>Candidatus Thermobaculales</taxon>
        <taxon>Candidatus Thermobaculaceae</taxon>
        <taxon>Thermobaculum</taxon>
    </lineage>
</organism>
<dbReference type="eggNOG" id="COG1201">
    <property type="taxonomic scope" value="Bacteria"/>
</dbReference>
<dbReference type="EMBL" id="CP001826">
    <property type="protein sequence ID" value="ACZ43553.1"/>
    <property type="molecule type" value="Genomic_DNA"/>
</dbReference>
<protein>
    <submittedName>
        <fullName evidence="5">DEAD/DEAH box helicase domain protein</fullName>
    </submittedName>
</protein>
<keyword evidence="6" id="KW-1185">Reference proteome</keyword>
<dbReference type="Gene3D" id="3.40.960.10">
    <property type="entry name" value="VSR Endonuclease"/>
    <property type="match status" value="1"/>
</dbReference>
<dbReference type="KEGG" id="ttr:Tter_2665"/>
<dbReference type="Pfam" id="PF00271">
    <property type="entry name" value="Helicase_C"/>
    <property type="match status" value="1"/>
</dbReference>
<dbReference type="InterPro" id="IPR011545">
    <property type="entry name" value="DEAD/DEAH_box_helicase_dom"/>
</dbReference>
<dbReference type="GO" id="GO:0004386">
    <property type="term" value="F:helicase activity"/>
    <property type="evidence" value="ECO:0007669"/>
    <property type="project" value="UniProtKB-KW"/>
</dbReference>
<dbReference type="OrthoDB" id="9815222at2"/>
<keyword evidence="2" id="KW-0067">ATP-binding</keyword>
<keyword evidence="5" id="KW-0347">Helicase</keyword>
<dbReference type="GO" id="GO:0005524">
    <property type="term" value="F:ATP binding"/>
    <property type="evidence" value="ECO:0007669"/>
    <property type="project" value="UniProtKB-KW"/>
</dbReference>
<dbReference type="SMART" id="SM00490">
    <property type="entry name" value="HELICc"/>
    <property type="match status" value="1"/>
</dbReference>
<proteinExistence type="predicted"/>